<protein>
    <submittedName>
        <fullName evidence="3">Uncharacterized protein</fullName>
    </submittedName>
</protein>
<accession>A0A1I8A2Y7</accession>
<organism evidence="2 3">
    <name type="scientific">Steinernema glaseri</name>
    <dbReference type="NCBI Taxonomy" id="37863"/>
    <lineage>
        <taxon>Eukaryota</taxon>
        <taxon>Metazoa</taxon>
        <taxon>Ecdysozoa</taxon>
        <taxon>Nematoda</taxon>
        <taxon>Chromadorea</taxon>
        <taxon>Rhabditida</taxon>
        <taxon>Tylenchina</taxon>
        <taxon>Panagrolaimomorpha</taxon>
        <taxon>Strongyloidoidea</taxon>
        <taxon>Steinernematidae</taxon>
        <taxon>Steinernema</taxon>
    </lineage>
</organism>
<dbReference type="AlphaFoldDB" id="A0A1I8A2Y7"/>
<sequence>MQQHTMQPPYRPKKVLNIVDPERRKCLYEKEVAIAAVPVEQPVVNESKPPVPERTDTDKVAAIQQRFRAEIANRALGNSIAAEKEAVVQEAVQVVKKQHSPVQERTNTGVSGMQLRYHAKTGLKTTKRVPSGFK</sequence>
<evidence type="ECO:0000313" key="2">
    <source>
        <dbReference type="Proteomes" id="UP000095287"/>
    </source>
</evidence>
<name>A0A1I8A2Y7_9BILA</name>
<evidence type="ECO:0000313" key="3">
    <source>
        <dbReference type="WBParaSite" id="L893_g32163.t1"/>
    </source>
</evidence>
<keyword evidence="2" id="KW-1185">Reference proteome</keyword>
<feature type="region of interest" description="Disordered" evidence="1">
    <location>
        <begin position="96"/>
        <end position="134"/>
    </location>
</feature>
<feature type="compositionally biased region" description="Basic residues" evidence="1">
    <location>
        <begin position="117"/>
        <end position="127"/>
    </location>
</feature>
<evidence type="ECO:0000256" key="1">
    <source>
        <dbReference type="SAM" id="MobiDB-lite"/>
    </source>
</evidence>
<dbReference type="WBParaSite" id="L893_g32163.t1">
    <property type="protein sequence ID" value="L893_g32163.t1"/>
    <property type="gene ID" value="L893_g32163"/>
</dbReference>
<feature type="compositionally biased region" description="Polar residues" evidence="1">
    <location>
        <begin position="100"/>
        <end position="111"/>
    </location>
</feature>
<reference evidence="3" key="1">
    <citation type="submission" date="2016-11" db="UniProtKB">
        <authorList>
            <consortium name="WormBaseParasite"/>
        </authorList>
    </citation>
    <scope>IDENTIFICATION</scope>
</reference>
<proteinExistence type="predicted"/>
<dbReference type="Proteomes" id="UP000095287">
    <property type="component" value="Unplaced"/>
</dbReference>